<dbReference type="SMART" id="SM01198">
    <property type="entry name" value="FBA"/>
    <property type="match status" value="1"/>
</dbReference>
<dbReference type="CDD" id="cd22168">
    <property type="entry name" value="F-box_FBXO6-like"/>
    <property type="match status" value="1"/>
</dbReference>
<proteinExistence type="predicted"/>
<dbReference type="Pfam" id="PF12937">
    <property type="entry name" value="F-box-like"/>
    <property type="match status" value="1"/>
</dbReference>
<dbReference type="GO" id="GO:0031146">
    <property type="term" value="P:SCF-dependent proteasomal ubiquitin-dependent protein catabolic process"/>
    <property type="evidence" value="ECO:0000318"/>
    <property type="project" value="GO_Central"/>
</dbReference>
<dbReference type="PANTHER" id="PTHR12125:SF12">
    <property type="entry name" value="F-BOX ONLY PROTEIN 6"/>
    <property type="match status" value="1"/>
</dbReference>
<dbReference type="GO" id="GO:0036503">
    <property type="term" value="P:ERAD pathway"/>
    <property type="evidence" value="ECO:0000318"/>
    <property type="project" value="GO_Central"/>
</dbReference>
<evidence type="ECO:0008006" key="5">
    <source>
        <dbReference type="Google" id="ProtNLM"/>
    </source>
</evidence>
<evidence type="ECO:0000313" key="4">
    <source>
        <dbReference type="Proteomes" id="UP000001646"/>
    </source>
</evidence>
<reference evidence="3" key="3">
    <citation type="submission" date="2025-09" db="UniProtKB">
        <authorList>
            <consortium name="Ensembl"/>
        </authorList>
    </citation>
    <scope>IDENTIFICATION</scope>
</reference>
<dbReference type="GeneID" id="103281550"/>
<dbReference type="Ensembl" id="ENSACAT00000016535.4">
    <property type="protein sequence ID" value="ENSACAP00000016212.4"/>
    <property type="gene ID" value="ENSACAG00000016503.4"/>
</dbReference>
<dbReference type="SUPFAM" id="SSF49785">
    <property type="entry name" value="Galactose-binding domain-like"/>
    <property type="match status" value="1"/>
</dbReference>
<dbReference type="AlphaFoldDB" id="H9GNA1"/>
<dbReference type="InParanoid" id="H9GNA1"/>
<dbReference type="Pfam" id="PF04300">
    <property type="entry name" value="FBA"/>
    <property type="match status" value="1"/>
</dbReference>
<dbReference type="OrthoDB" id="9049704at2759"/>
<reference evidence="3" key="1">
    <citation type="submission" date="2009-12" db="EMBL/GenBank/DDBJ databases">
        <title>The Genome Sequence of Anolis carolinensis (Green Anole Lizard).</title>
        <authorList>
            <consortium name="The Genome Sequencing Platform"/>
            <person name="Di Palma F."/>
            <person name="Alfoldi J."/>
            <person name="Heiman D."/>
            <person name="Young S."/>
            <person name="Grabherr M."/>
            <person name="Johnson J."/>
            <person name="Lander E.S."/>
            <person name="Lindblad-Toh K."/>
        </authorList>
    </citation>
    <scope>NUCLEOTIDE SEQUENCE [LARGE SCALE GENOMIC DNA]</scope>
    <source>
        <strain evidence="3">JBL SC #1</strain>
    </source>
</reference>
<evidence type="ECO:0000259" key="1">
    <source>
        <dbReference type="PROSITE" id="PS50181"/>
    </source>
</evidence>
<dbReference type="PROSITE" id="PS50181">
    <property type="entry name" value="FBOX"/>
    <property type="match status" value="1"/>
</dbReference>
<dbReference type="FunFam" id="1.20.1280.50:FF:000002">
    <property type="entry name" value="F-box only protein 44"/>
    <property type="match status" value="1"/>
</dbReference>
<dbReference type="GeneTree" id="ENSGT00940000159408"/>
<gene>
    <name evidence="3" type="primary">LOC103281550</name>
</gene>
<sequence length="300" mass="35120">MPSSGGDHCCLPLRQPSWMRSLLRKKVTISDVPEELLLHILSLVPRKYLVLSCRRVCSRWRDLVDLPILWKHKCRRMGFRMEGSDSGLPDWMTFCFRQSQRNLVKNPCGEAFFDFWESENQPHWEVSKHVLLWDCTQFYERCLRIPHPLREIQRCFVCNRSGIKRQRITLREEGYSDRLMDESRPKIIVKDWHYYSWKCHSQLRVKLLSAGLEVLQECTLPNAPFHHGLWDEISHTFEGYPSGVRHIDLEHKVEATDLVKITGTRVTIDPEGTQEEGAATAEKSGFPNIFNLCLPAMSRL</sequence>
<dbReference type="SMART" id="SM00256">
    <property type="entry name" value="FBOX"/>
    <property type="match status" value="1"/>
</dbReference>
<dbReference type="Bgee" id="ENSACAG00000016503">
    <property type="expression patterns" value="Expressed in kidney and 8 other cell types or tissues"/>
</dbReference>
<evidence type="ECO:0000313" key="3">
    <source>
        <dbReference type="Ensembl" id="ENSACAP00000016212.4"/>
    </source>
</evidence>
<feature type="domain" description="FBA" evidence="2">
    <location>
        <begin position="91"/>
        <end position="275"/>
    </location>
</feature>
<dbReference type="HOGENOM" id="CLU_068548_0_0_1"/>
<feature type="domain" description="F-box" evidence="1">
    <location>
        <begin position="26"/>
        <end position="73"/>
    </location>
</feature>
<evidence type="ECO:0000259" key="2">
    <source>
        <dbReference type="PROSITE" id="PS51114"/>
    </source>
</evidence>
<dbReference type="Gene3D" id="2.60.120.260">
    <property type="entry name" value="Galactose-binding domain-like"/>
    <property type="match status" value="1"/>
</dbReference>
<dbReference type="SUPFAM" id="SSF81383">
    <property type="entry name" value="F-box domain"/>
    <property type="match status" value="1"/>
</dbReference>
<dbReference type="GO" id="GO:0019005">
    <property type="term" value="C:SCF ubiquitin ligase complex"/>
    <property type="evidence" value="ECO:0000318"/>
    <property type="project" value="GO_Central"/>
</dbReference>
<dbReference type="PROSITE" id="PS51114">
    <property type="entry name" value="FBA"/>
    <property type="match status" value="1"/>
</dbReference>
<dbReference type="GO" id="GO:0006516">
    <property type="term" value="P:glycoprotein catabolic process"/>
    <property type="evidence" value="ECO:0000318"/>
    <property type="project" value="GO_Central"/>
</dbReference>
<dbReference type="Gene3D" id="1.20.1280.50">
    <property type="match status" value="1"/>
</dbReference>
<dbReference type="RefSeq" id="XP_008121570.1">
    <property type="nucleotide sequence ID" value="XM_008123363.3"/>
</dbReference>
<dbReference type="InterPro" id="IPR039752">
    <property type="entry name" value="F-box_only"/>
</dbReference>
<dbReference type="STRING" id="28377.ENSACAP00000016212"/>
<name>H9GNA1_ANOCA</name>
<dbReference type="eggNOG" id="ENOG502RZA6">
    <property type="taxonomic scope" value="Eukaryota"/>
</dbReference>
<dbReference type="Proteomes" id="UP000001646">
    <property type="component" value="Unplaced"/>
</dbReference>
<dbReference type="PANTHER" id="PTHR12125">
    <property type="entry name" value="F-BOX ONLY PROTEIN 6-LIKE PROTEIN"/>
    <property type="match status" value="1"/>
</dbReference>
<dbReference type="InterPro" id="IPR007397">
    <property type="entry name" value="F-box-assoc_dom"/>
</dbReference>
<dbReference type="InterPro" id="IPR036047">
    <property type="entry name" value="F-box-like_dom_sf"/>
</dbReference>
<dbReference type="InterPro" id="IPR001810">
    <property type="entry name" value="F-box_dom"/>
</dbReference>
<keyword evidence="4" id="KW-1185">Reference proteome</keyword>
<organism evidence="3 4">
    <name type="scientific">Anolis carolinensis</name>
    <name type="common">Green anole</name>
    <name type="synonym">American chameleon</name>
    <dbReference type="NCBI Taxonomy" id="28377"/>
    <lineage>
        <taxon>Eukaryota</taxon>
        <taxon>Metazoa</taxon>
        <taxon>Chordata</taxon>
        <taxon>Craniata</taxon>
        <taxon>Vertebrata</taxon>
        <taxon>Euteleostomi</taxon>
        <taxon>Lepidosauria</taxon>
        <taxon>Squamata</taxon>
        <taxon>Bifurcata</taxon>
        <taxon>Unidentata</taxon>
        <taxon>Episquamata</taxon>
        <taxon>Toxicofera</taxon>
        <taxon>Iguania</taxon>
        <taxon>Dactyloidae</taxon>
        <taxon>Anolis</taxon>
    </lineage>
</organism>
<dbReference type="InterPro" id="IPR008979">
    <property type="entry name" value="Galactose-bd-like_sf"/>
</dbReference>
<protein>
    <recommendedName>
        <fullName evidence="5">F-box domain-containing protein</fullName>
    </recommendedName>
</protein>
<accession>H9GNA1</accession>
<dbReference type="FunFam" id="2.60.120.260:FF:000286">
    <property type="entry name" value="Protein CBG09205"/>
    <property type="match status" value="1"/>
</dbReference>
<dbReference type="GO" id="GO:0005737">
    <property type="term" value="C:cytoplasm"/>
    <property type="evidence" value="ECO:0000318"/>
    <property type="project" value="GO_Central"/>
</dbReference>
<reference evidence="3" key="2">
    <citation type="submission" date="2025-08" db="UniProtKB">
        <authorList>
            <consortium name="Ensembl"/>
        </authorList>
    </citation>
    <scope>IDENTIFICATION</scope>
</reference>